<reference evidence="1 2" key="1">
    <citation type="submission" date="2017-04" db="EMBL/GenBank/DDBJ databases">
        <title>Draft genome sequence of Zooshikella ganghwensis VG4 isolated from Red Sea sediments.</title>
        <authorList>
            <person name="Rehman Z."/>
            <person name="Alam I."/>
            <person name="Kamau A."/>
            <person name="Bajic V."/>
            <person name="Leiknes T."/>
        </authorList>
    </citation>
    <scope>NUCLEOTIDE SEQUENCE [LARGE SCALE GENOMIC DNA]</scope>
    <source>
        <strain evidence="1 2">VG4</strain>
    </source>
</reference>
<name>A0A4V1INX9_9GAMM</name>
<accession>A0A4V1INX9</accession>
<organism evidence="1 2">
    <name type="scientific">Zooshikella ganghwensis</name>
    <dbReference type="NCBI Taxonomy" id="202772"/>
    <lineage>
        <taxon>Bacteria</taxon>
        <taxon>Pseudomonadati</taxon>
        <taxon>Pseudomonadota</taxon>
        <taxon>Gammaproteobacteria</taxon>
        <taxon>Oceanospirillales</taxon>
        <taxon>Zooshikellaceae</taxon>
        <taxon>Zooshikella</taxon>
    </lineage>
</organism>
<dbReference type="RefSeq" id="WP_094788276.1">
    <property type="nucleotide sequence ID" value="NZ_NDXW01000001.1"/>
</dbReference>
<keyword evidence="2" id="KW-1185">Reference proteome</keyword>
<evidence type="ECO:0000313" key="2">
    <source>
        <dbReference type="Proteomes" id="UP000257039"/>
    </source>
</evidence>
<dbReference type="Pfam" id="PF14255">
    <property type="entry name" value="Zn_ribbon_21"/>
    <property type="match status" value="1"/>
</dbReference>
<evidence type="ECO:0000313" key="1">
    <source>
        <dbReference type="EMBL" id="RDH45291.1"/>
    </source>
</evidence>
<dbReference type="AlphaFoldDB" id="A0A4V1INX9"/>
<comment type="caution">
    <text evidence="1">The sequence shown here is derived from an EMBL/GenBank/DDBJ whole genome shotgun (WGS) entry which is preliminary data.</text>
</comment>
<gene>
    <name evidence="1" type="ORF">B9G39_18575</name>
</gene>
<proteinExistence type="predicted"/>
<protein>
    <submittedName>
        <fullName evidence="1">CPXCG motif-containing cysteine-rich protein</fullName>
    </submittedName>
</protein>
<dbReference type="EMBL" id="NDXW01000001">
    <property type="protein sequence ID" value="RDH45291.1"/>
    <property type="molecule type" value="Genomic_DNA"/>
</dbReference>
<dbReference type="Proteomes" id="UP000257039">
    <property type="component" value="Unassembled WGS sequence"/>
</dbReference>
<sequence>MESMQWLTLPCPYCGEPFHTAIEALCDVQDFVEDCQICCRPIRLVVGYDQLLQQPDVKVLTLDEC</sequence>
<dbReference type="InterPro" id="IPR025990">
    <property type="entry name" value="zinc_ribbon_bacterial"/>
</dbReference>